<dbReference type="InterPro" id="IPR030808">
    <property type="entry name" value="Glycosyl_04372"/>
</dbReference>
<dbReference type="SUPFAM" id="SSF53756">
    <property type="entry name" value="UDP-Glycosyltransferase/glycogen phosphorylase"/>
    <property type="match status" value="1"/>
</dbReference>
<name>A0A5J6MCM6_9PROT</name>
<dbReference type="RefSeq" id="WP_191908367.1">
    <property type="nucleotide sequence ID" value="NZ_CP042906.1"/>
</dbReference>
<evidence type="ECO:0000313" key="1">
    <source>
        <dbReference type="EMBL" id="QEX15074.1"/>
    </source>
</evidence>
<protein>
    <recommendedName>
        <fullName evidence="3">Glycosyl transferase</fullName>
    </recommendedName>
</protein>
<reference evidence="1 2" key="1">
    <citation type="submission" date="2019-08" db="EMBL/GenBank/DDBJ databases">
        <title>Hyperibacter terrae gen. nov., sp. nov. and Hyperibacter viscosus sp. nov., two new members in the family Rhodospirillaceae isolated from the rhizosphere of Hypericum perforatum.</title>
        <authorList>
            <person name="Noviana Z."/>
        </authorList>
    </citation>
    <scope>NUCLEOTIDE SEQUENCE [LARGE SCALE GENOMIC DNA]</scope>
    <source>
        <strain evidence="1 2">R5913</strain>
    </source>
</reference>
<proteinExistence type="predicted"/>
<dbReference type="AlphaFoldDB" id="A0A5J6MCM6"/>
<dbReference type="EMBL" id="CP042906">
    <property type="protein sequence ID" value="QEX15074.1"/>
    <property type="molecule type" value="Genomic_DNA"/>
</dbReference>
<sequence length="391" mass="44619">MPHDKQPPYFHRKSVRPSHLYRDIGRSAERPFMILATLLETSLGDLIAKTAFLSTLKDQFDHARLIVRYSDIRPYSAEVISLSPNIDHATPLRGERPRWLAEWFPDMRPWLPLGRWTLGREKMQAAFYDFVVIESMMDIRNMHGLAQPVPLRIPPEKEAALQRQLVGLGLDPGRWYATVHYRTGSYGPKLDKAPLRNSEPENYRQLIDYIIDELGGQVVQLGHPEMEPFPPRPGLVDLSRIKDGFMLQAYAVCHSRFLIAGPSGPVTLGFAFEVPLGVVDATDGYGGWGDSEQVILTHEVTTPDGAVLMNRALLESGLLDQVELKRQIREGVSHRIRKNSSEEMAAVARHLFDRTSDITGWRSPHRRPQRVRPNRLTWPLPTHENMRFFGE</sequence>
<dbReference type="KEGG" id="htq:FRZ44_03540"/>
<organism evidence="1 2">
    <name type="scientific">Hypericibacter terrae</name>
    <dbReference type="NCBI Taxonomy" id="2602015"/>
    <lineage>
        <taxon>Bacteria</taxon>
        <taxon>Pseudomonadati</taxon>
        <taxon>Pseudomonadota</taxon>
        <taxon>Alphaproteobacteria</taxon>
        <taxon>Rhodospirillales</taxon>
        <taxon>Dongiaceae</taxon>
        <taxon>Hypericibacter</taxon>
    </lineage>
</organism>
<dbReference type="NCBIfam" id="TIGR04372">
    <property type="entry name" value="glycosyl_04372"/>
    <property type="match status" value="1"/>
</dbReference>
<evidence type="ECO:0008006" key="3">
    <source>
        <dbReference type="Google" id="ProtNLM"/>
    </source>
</evidence>
<keyword evidence="2" id="KW-1185">Reference proteome</keyword>
<accession>A0A5J6MCM6</accession>
<dbReference type="Proteomes" id="UP000326202">
    <property type="component" value="Chromosome"/>
</dbReference>
<gene>
    <name evidence="1" type="ORF">FRZ44_03540</name>
</gene>
<evidence type="ECO:0000313" key="2">
    <source>
        <dbReference type="Proteomes" id="UP000326202"/>
    </source>
</evidence>